<dbReference type="AlphaFoldDB" id="A0A0S2K6V8"/>
<keyword evidence="3" id="KW-1185">Reference proteome</keyword>
<dbReference type="EMBL" id="CP013188">
    <property type="protein sequence ID" value="ALO44167.1"/>
    <property type="molecule type" value="Genomic_DNA"/>
</dbReference>
<proteinExistence type="predicted"/>
<name>A0A0S2K6V8_9GAMM</name>
<feature type="signal peptide" evidence="1">
    <location>
        <begin position="1"/>
        <end position="20"/>
    </location>
</feature>
<evidence type="ECO:0000313" key="3">
    <source>
        <dbReference type="Proteomes" id="UP000061457"/>
    </source>
</evidence>
<gene>
    <name evidence="2" type="ORF">PP2015_3695</name>
</gene>
<protein>
    <submittedName>
        <fullName evidence="2">Uncharacterized protein</fullName>
    </submittedName>
</protein>
<dbReference type="Proteomes" id="UP000061457">
    <property type="component" value="Chromosome II"/>
</dbReference>
<dbReference type="STRING" id="161398.PP2015_3695"/>
<sequence>MKYLLCVVFLFASAMTLVNAAESENASPWEVKDAYLYCVETYGDKDEKQLLDCVNEEMIAGEYNTFKTLADVLAYIEKAE</sequence>
<evidence type="ECO:0000313" key="2">
    <source>
        <dbReference type="EMBL" id="ALO44167.1"/>
    </source>
</evidence>
<evidence type="ECO:0000256" key="1">
    <source>
        <dbReference type="SAM" id="SignalP"/>
    </source>
</evidence>
<reference evidence="2 3" key="1">
    <citation type="submission" date="2015-11" db="EMBL/GenBank/DDBJ databases">
        <authorList>
            <person name="Zhang Y."/>
            <person name="Guo Z."/>
        </authorList>
    </citation>
    <scope>NUCLEOTIDE SEQUENCE [LARGE SCALE GENOMIC DNA]</scope>
    <source>
        <strain evidence="2 3">KCTC 12086</strain>
    </source>
</reference>
<organism evidence="2 3">
    <name type="scientific">Pseudoalteromonas phenolica</name>
    <dbReference type="NCBI Taxonomy" id="161398"/>
    <lineage>
        <taxon>Bacteria</taxon>
        <taxon>Pseudomonadati</taxon>
        <taxon>Pseudomonadota</taxon>
        <taxon>Gammaproteobacteria</taxon>
        <taxon>Alteromonadales</taxon>
        <taxon>Pseudoalteromonadaceae</taxon>
        <taxon>Pseudoalteromonas</taxon>
    </lineage>
</organism>
<keyword evidence="1" id="KW-0732">Signal</keyword>
<dbReference type="KEGG" id="pphe:PP2015_3695"/>
<dbReference type="PATRIC" id="fig|161398.10.peg.3774"/>
<dbReference type="RefSeq" id="WP_058032047.1">
    <property type="nucleotide sequence ID" value="NZ_CP013188.1"/>
</dbReference>
<dbReference type="OrthoDB" id="9809813at2"/>
<feature type="chain" id="PRO_5006601311" evidence="1">
    <location>
        <begin position="21"/>
        <end position="80"/>
    </location>
</feature>
<accession>A0A0S2K6V8</accession>